<dbReference type="EMBL" id="CP036402">
    <property type="protein sequence ID" value="QBI18745.1"/>
    <property type="molecule type" value="Genomic_DNA"/>
</dbReference>
<evidence type="ECO:0000256" key="1">
    <source>
        <dbReference type="SAM" id="MobiDB-lite"/>
    </source>
</evidence>
<sequence>MAAIGLIPWPLHQGLVYLAGVFAVLVPFVFDLIDGVTLPLFVATGVVYLAVGVLSRGPAGVAQVLPAPVHAGLVYLLGFFLVIAPFAFGFSDDEQALLIAVLLGLGTLVVSLLTKFPDQEGLRPADEAAPGAETAGPDRTGDDPASDPKGATPSSDPETGSGAGDTPPSAGGRPSDEHPPEAER</sequence>
<keyword evidence="5" id="KW-1185">Reference proteome</keyword>
<keyword evidence="2" id="KW-0472">Membrane</keyword>
<evidence type="ECO:0000256" key="2">
    <source>
        <dbReference type="SAM" id="Phobius"/>
    </source>
</evidence>
<feature type="compositionally biased region" description="Basic and acidic residues" evidence="1">
    <location>
        <begin position="174"/>
        <end position="184"/>
    </location>
</feature>
<evidence type="ECO:0000259" key="3">
    <source>
        <dbReference type="Pfam" id="PF03779"/>
    </source>
</evidence>
<reference evidence="4 5" key="1">
    <citation type="submission" date="2019-01" db="EMBL/GenBank/DDBJ databases">
        <title>Egibacter rhizosphaerae EGI 80759T.</title>
        <authorList>
            <person name="Chen D.-D."/>
            <person name="Tian Y."/>
            <person name="Jiao J.-Y."/>
            <person name="Zhang X.-T."/>
            <person name="Zhang Y.-G."/>
            <person name="Zhang Y."/>
            <person name="Xiao M."/>
            <person name="Shu W.-S."/>
            <person name="Li W.-J."/>
        </authorList>
    </citation>
    <scope>NUCLEOTIDE SEQUENCE [LARGE SCALE GENOMIC DNA]</scope>
    <source>
        <strain evidence="4 5">EGI 80759</strain>
    </source>
</reference>
<feature type="transmembrane region" description="Helical" evidence="2">
    <location>
        <begin position="12"/>
        <end position="30"/>
    </location>
</feature>
<gene>
    <name evidence="4" type="ORF">ER308_03730</name>
</gene>
<feature type="region of interest" description="Disordered" evidence="1">
    <location>
        <begin position="121"/>
        <end position="184"/>
    </location>
</feature>
<dbReference type="RefSeq" id="WP_131153743.1">
    <property type="nucleotide sequence ID" value="NZ_CP036402.1"/>
</dbReference>
<dbReference type="Pfam" id="PF03779">
    <property type="entry name" value="SPW"/>
    <property type="match status" value="1"/>
</dbReference>
<feature type="domain" description="SPW repeat-containing integral membrane" evidence="3">
    <location>
        <begin position="12"/>
        <end position="112"/>
    </location>
</feature>
<dbReference type="InterPro" id="IPR005530">
    <property type="entry name" value="SPW"/>
</dbReference>
<dbReference type="Proteomes" id="UP000291469">
    <property type="component" value="Chromosome"/>
</dbReference>
<feature type="transmembrane region" description="Helical" evidence="2">
    <location>
        <begin position="96"/>
        <end position="114"/>
    </location>
</feature>
<dbReference type="OrthoDB" id="129082at2"/>
<proteinExistence type="predicted"/>
<feature type="transmembrane region" description="Helical" evidence="2">
    <location>
        <begin position="36"/>
        <end position="55"/>
    </location>
</feature>
<keyword evidence="2" id="KW-0812">Transmembrane</keyword>
<accession>A0A411YC43</accession>
<name>A0A411YC43_9ACTN</name>
<keyword evidence="2" id="KW-1133">Transmembrane helix</keyword>
<organism evidence="4 5">
    <name type="scientific">Egibacter rhizosphaerae</name>
    <dbReference type="NCBI Taxonomy" id="1670831"/>
    <lineage>
        <taxon>Bacteria</taxon>
        <taxon>Bacillati</taxon>
        <taxon>Actinomycetota</taxon>
        <taxon>Nitriliruptoria</taxon>
        <taxon>Egibacterales</taxon>
        <taxon>Egibacteraceae</taxon>
        <taxon>Egibacter</taxon>
    </lineage>
</organism>
<feature type="transmembrane region" description="Helical" evidence="2">
    <location>
        <begin position="67"/>
        <end position="90"/>
    </location>
</feature>
<dbReference type="AlphaFoldDB" id="A0A411YC43"/>
<evidence type="ECO:0000313" key="4">
    <source>
        <dbReference type="EMBL" id="QBI18745.1"/>
    </source>
</evidence>
<evidence type="ECO:0000313" key="5">
    <source>
        <dbReference type="Proteomes" id="UP000291469"/>
    </source>
</evidence>
<protein>
    <recommendedName>
        <fullName evidence="3">SPW repeat-containing integral membrane domain-containing protein</fullName>
    </recommendedName>
</protein>
<dbReference type="KEGG" id="erz:ER308_03730"/>